<protein>
    <submittedName>
        <fullName evidence="2">VOC family virulence protein</fullName>
    </submittedName>
</protein>
<evidence type="ECO:0000313" key="2">
    <source>
        <dbReference type="EMBL" id="PPC78524.1"/>
    </source>
</evidence>
<dbReference type="InterPro" id="IPR004360">
    <property type="entry name" value="Glyas_Fos-R_dOase_dom"/>
</dbReference>
<proteinExistence type="predicted"/>
<dbReference type="EMBL" id="PRLP01000015">
    <property type="protein sequence ID" value="PPC78524.1"/>
    <property type="molecule type" value="Genomic_DNA"/>
</dbReference>
<gene>
    <name evidence="2" type="ORF">C4K68_04715</name>
</gene>
<accession>A0A2S5KUI5</accession>
<evidence type="ECO:0000313" key="3">
    <source>
        <dbReference type="Proteomes" id="UP000238196"/>
    </source>
</evidence>
<dbReference type="PROSITE" id="PS51819">
    <property type="entry name" value="VOC"/>
    <property type="match status" value="1"/>
</dbReference>
<organism evidence="2 3">
    <name type="scientific">Proteobacteria bacterium 228</name>
    <dbReference type="NCBI Taxonomy" id="2083153"/>
    <lineage>
        <taxon>Bacteria</taxon>
        <taxon>Pseudomonadati</taxon>
        <taxon>Pseudomonadota</taxon>
    </lineage>
</organism>
<dbReference type="Pfam" id="PF00903">
    <property type="entry name" value="Glyoxalase"/>
    <property type="match status" value="1"/>
</dbReference>
<dbReference type="InterPro" id="IPR037523">
    <property type="entry name" value="VOC_core"/>
</dbReference>
<dbReference type="InterPro" id="IPR029068">
    <property type="entry name" value="Glyas_Bleomycin-R_OHBP_Dase"/>
</dbReference>
<dbReference type="OrthoDB" id="9812656at2"/>
<reference evidence="2 3" key="1">
    <citation type="submission" date="2018-02" db="EMBL/GenBank/DDBJ databases">
        <title>novel marine gammaproteobacteria from coastal saline agro ecosystem.</title>
        <authorList>
            <person name="Krishnan R."/>
            <person name="Ramesh Kumar N."/>
        </authorList>
    </citation>
    <scope>NUCLEOTIDE SEQUENCE [LARGE SCALE GENOMIC DNA]</scope>
    <source>
        <strain evidence="2 3">228</strain>
    </source>
</reference>
<dbReference type="Gene3D" id="3.10.180.10">
    <property type="entry name" value="2,3-Dihydroxybiphenyl 1,2-Dioxygenase, domain 1"/>
    <property type="match status" value="1"/>
</dbReference>
<dbReference type="PANTHER" id="PTHR21366:SF14">
    <property type="entry name" value="GLYOXALASE DOMAIN-CONTAINING PROTEIN 5"/>
    <property type="match status" value="1"/>
</dbReference>
<evidence type="ECO:0000259" key="1">
    <source>
        <dbReference type="PROSITE" id="PS51819"/>
    </source>
</evidence>
<dbReference type="SUPFAM" id="SSF54593">
    <property type="entry name" value="Glyoxalase/Bleomycin resistance protein/Dihydroxybiphenyl dioxygenase"/>
    <property type="match status" value="1"/>
</dbReference>
<name>A0A2S5KUI5_9PROT</name>
<dbReference type="Proteomes" id="UP000238196">
    <property type="component" value="Unassembled WGS sequence"/>
</dbReference>
<dbReference type="AlphaFoldDB" id="A0A2S5KUI5"/>
<feature type="domain" description="VOC" evidence="1">
    <location>
        <begin position="6"/>
        <end position="131"/>
    </location>
</feature>
<dbReference type="PANTHER" id="PTHR21366">
    <property type="entry name" value="GLYOXALASE FAMILY PROTEIN"/>
    <property type="match status" value="1"/>
</dbReference>
<sequence>MFTILGIDHLVLRVSNLNRMLDFYLHLGCTLERERPELGLYQLRAGNALIDLVTIDGPLGRTGGAPAETEGRNLDHFCLRIEPFDKAELDSLLTAMNLSTGCIESRYGADGLGPSIYLKDPEGNTLELKGPPLHR</sequence>
<dbReference type="InterPro" id="IPR050383">
    <property type="entry name" value="GlyoxalaseI/FosfomycinResist"/>
</dbReference>
<comment type="caution">
    <text evidence="2">The sequence shown here is derived from an EMBL/GenBank/DDBJ whole genome shotgun (WGS) entry which is preliminary data.</text>
</comment>